<dbReference type="Pfam" id="PF13439">
    <property type="entry name" value="Glyco_transf_4"/>
    <property type="match status" value="1"/>
</dbReference>
<organism evidence="3 4">
    <name type="scientific">Pediococcus acidilactici</name>
    <dbReference type="NCBI Taxonomy" id="1254"/>
    <lineage>
        <taxon>Bacteria</taxon>
        <taxon>Bacillati</taxon>
        <taxon>Bacillota</taxon>
        <taxon>Bacilli</taxon>
        <taxon>Lactobacillales</taxon>
        <taxon>Lactobacillaceae</taxon>
        <taxon>Pediococcus</taxon>
        <taxon>Pediococcus acidilactici group</taxon>
    </lineage>
</organism>
<proteinExistence type="predicted"/>
<dbReference type="PANTHER" id="PTHR45947">
    <property type="entry name" value="SULFOQUINOVOSYL TRANSFERASE SQD2"/>
    <property type="match status" value="1"/>
</dbReference>
<dbReference type="GO" id="GO:0016757">
    <property type="term" value="F:glycosyltransferase activity"/>
    <property type="evidence" value="ECO:0007669"/>
    <property type="project" value="UniProtKB-KW"/>
</dbReference>
<dbReference type="SUPFAM" id="SSF53756">
    <property type="entry name" value="UDP-Glycosyltransferase/glycogen phosphorylase"/>
    <property type="match status" value="1"/>
</dbReference>
<dbReference type="Proteomes" id="UP001280415">
    <property type="component" value="Unassembled WGS sequence"/>
</dbReference>
<reference evidence="3" key="1">
    <citation type="journal article" date="2023" name="PeerJ">
        <title>Selection and evaluation of lactic acid bacteria from chicken feces in Thailand as potential probiotics.</title>
        <authorList>
            <person name="Khurajog B."/>
            <person name="Disastra Y."/>
            <person name="Lawwyne L.D."/>
            <person name="Sirichokchatchawan W."/>
            <person name="Niyomtham W."/>
            <person name="Yindee J."/>
            <person name="Hampson D.J."/>
            <person name="Prapasarakul N."/>
        </authorList>
    </citation>
    <scope>NUCLEOTIDE SEQUENCE</scope>
    <source>
        <strain evidence="3">BF14</strain>
    </source>
</reference>
<dbReference type="EMBL" id="JAWJAX010000016">
    <property type="protein sequence ID" value="MDV2912140.1"/>
    <property type="molecule type" value="Genomic_DNA"/>
</dbReference>
<evidence type="ECO:0000259" key="2">
    <source>
        <dbReference type="Pfam" id="PF13439"/>
    </source>
</evidence>
<reference evidence="3" key="2">
    <citation type="submission" date="2023-10" db="EMBL/GenBank/DDBJ databases">
        <authorList>
            <person name="Khurajog B."/>
        </authorList>
    </citation>
    <scope>NUCLEOTIDE SEQUENCE</scope>
    <source>
        <strain evidence="3">BF14</strain>
    </source>
</reference>
<dbReference type="InterPro" id="IPR028098">
    <property type="entry name" value="Glyco_trans_4-like_N"/>
</dbReference>
<feature type="domain" description="Glycosyl transferase family 1" evidence="1">
    <location>
        <begin position="180"/>
        <end position="314"/>
    </location>
</feature>
<evidence type="ECO:0000259" key="1">
    <source>
        <dbReference type="Pfam" id="PF00534"/>
    </source>
</evidence>
<dbReference type="PANTHER" id="PTHR45947:SF3">
    <property type="entry name" value="SULFOQUINOVOSYL TRANSFERASE SQD2"/>
    <property type="match status" value="1"/>
</dbReference>
<dbReference type="InterPro" id="IPR001296">
    <property type="entry name" value="Glyco_trans_1"/>
</dbReference>
<dbReference type="InterPro" id="IPR050194">
    <property type="entry name" value="Glycosyltransferase_grp1"/>
</dbReference>
<keyword evidence="3" id="KW-0328">Glycosyltransferase</keyword>
<gene>
    <name evidence="3" type="ORF">R0H03_09890</name>
</gene>
<sequence length="374" mass="43121">MKKIKVALIAGKMVGGGVESLLMSMSKYIDKDKFVVDLLVDSDSKLVPKEEIRKYGVNLIFVPPYQNIFKYLWGLRTLFLRNKYDIVHANISTLNVFPLAVAYFCNIPVRISHNHNLISPNAGKLKNLTKYILSFFSNIYPNYRVAPTFKTGKWVFRKKKFFIIKNGINPERFLFDSKQREDLRKKLGIKEDIILLGSFGRMVQSKNLFFLLKVFEYIRKYSSKDKYKLLLIGNGPEEFKLKKYVESKSSLRKNVIFVSSQKDISAYYSALDLYLFPSTAEAFGIAAIEAQTNGLITLVSKGVPDEAGISGNLFKKFYNYDVKSWSKFILNATNSNTKLRSELSMQLRNKVFDSRDMVNEIEELYTSAFREQVK</sequence>
<evidence type="ECO:0000313" key="4">
    <source>
        <dbReference type="Proteomes" id="UP001280415"/>
    </source>
</evidence>
<dbReference type="Pfam" id="PF00534">
    <property type="entry name" value="Glycos_transf_1"/>
    <property type="match status" value="1"/>
</dbReference>
<comment type="caution">
    <text evidence="3">The sequence shown here is derived from an EMBL/GenBank/DDBJ whole genome shotgun (WGS) entry which is preliminary data.</text>
</comment>
<dbReference type="AlphaFoldDB" id="A0AAW8YP83"/>
<dbReference type="Gene3D" id="3.40.50.2000">
    <property type="entry name" value="Glycogen Phosphorylase B"/>
    <property type="match status" value="2"/>
</dbReference>
<protein>
    <submittedName>
        <fullName evidence="3">Glycosyltransferase</fullName>
        <ecNumber evidence="3">2.4.-.-</ecNumber>
    </submittedName>
</protein>
<feature type="domain" description="Glycosyltransferase subfamily 4-like N-terminal" evidence="2">
    <location>
        <begin position="16"/>
        <end position="172"/>
    </location>
</feature>
<keyword evidence="3" id="KW-0808">Transferase</keyword>
<evidence type="ECO:0000313" key="3">
    <source>
        <dbReference type="EMBL" id="MDV2912140.1"/>
    </source>
</evidence>
<accession>A0AAW8YP83</accession>
<dbReference type="EC" id="2.4.-.-" evidence="3"/>
<dbReference type="RefSeq" id="WP_317052486.1">
    <property type="nucleotide sequence ID" value="NZ_CP140878.1"/>
</dbReference>
<name>A0AAW8YP83_PEDAC</name>